<evidence type="ECO:0000256" key="4">
    <source>
        <dbReference type="ARBA" id="ARBA00022989"/>
    </source>
</evidence>
<evidence type="ECO:0000256" key="3">
    <source>
        <dbReference type="ARBA" id="ARBA00022692"/>
    </source>
</evidence>
<dbReference type="PANTHER" id="PTHR30294:SF29">
    <property type="entry name" value="MULTIDRUG ABC TRANSPORTER PERMEASE YBHS-RELATED"/>
    <property type="match status" value="1"/>
</dbReference>
<keyword evidence="5 6" id="KW-0472">Membrane</keyword>
<dbReference type="Pfam" id="PF12679">
    <property type="entry name" value="ABC2_membrane_2"/>
    <property type="match status" value="1"/>
</dbReference>
<organism evidence="7 8">
    <name type="scientific">Amoebophilus asiaticus (strain 5a2)</name>
    <dbReference type="NCBI Taxonomy" id="452471"/>
    <lineage>
        <taxon>Bacteria</taxon>
        <taxon>Pseudomonadati</taxon>
        <taxon>Bacteroidota</taxon>
        <taxon>Cytophagia</taxon>
        <taxon>Cytophagales</taxon>
        <taxon>Amoebophilaceae</taxon>
        <taxon>Candidatus Amoebophilus</taxon>
    </lineage>
</organism>
<dbReference type="STRING" id="452471.Aasi_0221"/>
<feature type="transmembrane region" description="Helical" evidence="6">
    <location>
        <begin position="99"/>
        <end position="124"/>
    </location>
</feature>
<dbReference type="InterPro" id="IPR051449">
    <property type="entry name" value="ABC-2_transporter_component"/>
</dbReference>
<dbReference type="EMBL" id="CP001102">
    <property type="protein sequence ID" value="ACE05665.1"/>
    <property type="molecule type" value="Genomic_DNA"/>
</dbReference>
<keyword evidence="8" id="KW-1185">Reference proteome</keyword>
<feature type="transmembrane region" description="Helical" evidence="6">
    <location>
        <begin position="164"/>
        <end position="181"/>
    </location>
</feature>
<dbReference type="HOGENOM" id="CLU_081003_0_1_10"/>
<comment type="subcellular location">
    <subcellularLocation>
        <location evidence="1">Cell membrane</location>
        <topology evidence="1">Multi-pass membrane protein</topology>
    </subcellularLocation>
</comment>
<dbReference type="GO" id="GO:0140359">
    <property type="term" value="F:ABC-type transporter activity"/>
    <property type="evidence" value="ECO:0007669"/>
    <property type="project" value="InterPro"/>
</dbReference>
<keyword evidence="4 6" id="KW-1133">Transmembrane helix</keyword>
<proteinExistence type="predicted"/>
<dbReference type="KEGG" id="aas:Aasi_0221"/>
<evidence type="ECO:0000256" key="2">
    <source>
        <dbReference type="ARBA" id="ARBA00022475"/>
    </source>
</evidence>
<dbReference type="Proteomes" id="UP000001227">
    <property type="component" value="Chromosome"/>
</dbReference>
<dbReference type="OrthoDB" id="9794512at2"/>
<gene>
    <name evidence="7" type="ordered locus">Aasi_0221</name>
</gene>
<sequence>MLAILKKELYTFFNSLIAYVIIGFFLILIGLWVWVFPETNVLDSGYADLSSLFQVAPYILMFLAPAITMSLFSEEFKLGTLELLLTSPLTTIQITLGKYFASLVIVITILLLTATYGFSIYYLAIPTGNIDIAALVGSYIGLLFLAALFLSIGLSASVLTRNQIVAFLIGTLFCFLLYQGFDAWSTLKTWEKYSLWIAKLGILYHYEALSRGVIDLRDVLYFCSASCISVLFTNLMLKRR</sequence>
<feature type="transmembrane region" description="Helical" evidence="6">
    <location>
        <begin position="12"/>
        <end position="35"/>
    </location>
</feature>
<keyword evidence="2" id="KW-1003">Cell membrane</keyword>
<protein>
    <recommendedName>
        <fullName evidence="9">ABC-2 type transporter domain-containing protein</fullName>
    </recommendedName>
</protein>
<keyword evidence="3 6" id="KW-0812">Transmembrane</keyword>
<feature type="transmembrane region" description="Helical" evidence="6">
    <location>
        <begin position="219"/>
        <end position="237"/>
    </location>
</feature>
<reference evidence="7 8" key="1">
    <citation type="journal article" date="2010" name="J. Bacteriol.">
        <title>The genome of the amoeba symbiont 'Candidatus Amoebophilus asiaticus' reveals common mechanisms for host cell interaction among amoeba-associated bacteria.</title>
        <authorList>
            <person name="Schmitz-Esser S."/>
            <person name="Tischler P."/>
            <person name="Arnold R."/>
            <person name="Montanaro J."/>
            <person name="Wagner M."/>
            <person name="Rattei T."/>
            <person name="Horn M."/>
        </authorList>
    </citation>
    <scope>NUCLEOTIDE SEQUENCE [LARGE SCALE GENOMIC DNA]</scope>
    <source>
        <strain evidence="7 8">5a2</strain>
    </source>
</reference>
<evidence type="ECO:0000256" key="1">
    <source>
        <dbReference type="ARBA" id="ARBA00004651"/>
    </source>
</evidence>
<evidence type="ECO:0000256" key="5">
    <source>
        <dbReference type="ARBA" id="ARBA00023136"/>
    </source>
</evidence>
<evidence type="ECO:0000313" key="7">
    <source>
        <dbReference type="EMBL" id="ACE05665.1"/>
    </source>
</evidence>
<dbReference type="eggNOG" id="COG1277">
    <property type="taxonomic scope" value="Bacteria"/>
</dbReference>
<evidence type="ECO:0000256" key="6">
    <source>
        <dbReference type="SAM" id="Phobius"/>
    </source>
</evidence>
<dbReference type="PANTHER" id="PTHR30294">
    <property type="entry name" value="MEMBRANE COMPONENT OF ABC TRANSPORTER YHHJ-RELATED"/>
    <property type="match status" value="1"/>
</dbReference>
<dbReference type="RefSeq" id="WP_012472423.1">
    <property type="nucleotide sequence ID" value="NC_010830.1"/>
</dbReference>
<accession>B3ER13</accession>
<dbReference type="GO" id="GO:0005886">
    <property type="term" value="C:plasma membrane"/>
    <property type="evidence" value="ECO:0007669"/>
    <property type="project" value="UniProtKB-SubCell"/>
</dbReference>
<dbReference type="AlphaFoldDB" id="B3ER13"/>
<evidence type="ECO:0008006" key="9">
    <source>
        <dbReference type="Google" id="ProtNLM"/>
    </source>
</evidence>
<feature type="transmembrane region" description="Helical" evidence="6">
    <location>
        <begin position="130"/>
        <end position="152"/>
    </location>
</feature>
<evidence type="ECO:0000313" key="8">
    <source>
        <dbReference type="Proteomes" id="UP000001227"/>
    </source>
</evidence>
<name>B3ER13_AMOA5</name>
<feature type="transmembrane region" description="Helical" evidence="6">
    <location>
        <begin position="55"/>
        <end position="72"/>
    </location>
</feature>